<sequence length="290" mass="33757">MDSVQWESFPERLDEKITKEYLQRFSQLPEKINEDIEFVNVTMIGGVGVGKSSFLNTVVTALMDKNRIYRDYLTAPLKTAKSKTKTFQIEKMKIEDRKDLPIRFYDCPGIDKEEDRTMTLDVLEAVINGHVKGDSKFDPEEIRKKQGESYRKYPSLKNAMHCLVYVIKASTNVLEPKDETLKKMKAIQRRFNGPRDVKQVAIVTCIDEIGVPNMDMENIFKYKCVKTICEDVARFLQMDLQSVHPVANYYEEIKPSAAKNALSLMALWDIFECGERYIQKKLEKRFEDDY</sequence>
<keyword evidence="2" id="KW-1185">Reference proteome</keyword>
<dbReference type="InterPro" id="IPR027417">
    <property type="entry name" value="P-loop_NTPase"/>
</dbReference>
<dbReference type="CDD" id="cd00882">
    <property type="entry name" value="Ras_like_GTPase"/>
    <property type="match status" value="1"/>
</dbReference>
<name>A0A8B8C2Q9_CRAVI</name>
<dbReference type="Pfam" id="PF00735">
    <property type="entry name" value="Septin"/>
    <property type="match status" value="1"/>
</dbReference>
<dbReference type="SUPFAM" id="SSF52540">
    <property type="entry name" value="P-loop containing nucleoside triphosphate hydrolases"/>
    <property type="match status" value="1"/>
</dbReference>
<reference evidence="3" key="1">
    <citation type="submission" date="2025-08" db="UniProtKB">
        <authorList>
            <consortium name="RefSeq"/>
        </authorList>
    </citation>
    <scope>IDENTIFICATION</scope>
    <source>
        <tissue evidence="3">Whole sample</tissue>
    </source>
</reference>
<dbReference type="PANTHER" id="PTHR14241">
    <property type="entry name" value="INTERFERON-INDUCED PROTEIN 44"/>
    <property type="match status" value="1"/>
</dbReference>
<evidence type="ECO:0000259" key="1">
    <source>
        <dbReference type="Pfam" id="PF00735"/>
    </source>
</evidence>
<dbReference type="OrthoDB" id="25620at2759"/>
<dbReference type="GeneID" id="111115007"/>
<dbReference type="GO" id="GO:0005525">
    <property type="term" value="F:GTP binding"/>
    <property type="evidence" value="ECO:0007669"/>
    <property type="project" value="InterPro"/>
</dbReference>
<dbReference type="Gene3D" id="3.40.50.300">
    <property type="entry name" value="P-loop containing nucleotide triphosphate hydrolases"/>
    <property type="match status" value="1"/>
</dbReference>
<accession>A0A8B8C2Q9</accession>
<gene>
    <name evidence="3" type="primary">LOC111115007</name>
</gene>
<dbReference type="PANTHER" id="PTHR14241:SF32">
    <property type="entry name" value="VWFA DOMAIN-CONTAINING PROTEIN-RELATED"/>
    <property type="match status" value="1"/>
</dbReference>
<dbReference type="InterPro" id="IPR030379">
    <property type="entry name" value="G_SEPTIN_dom"/>
</dbReference>
<evidence type="ECO:0000313" key="3">
    <source>
        <dbReference type="RefSeq" id="XP_022309286.1"/>
    </source>
</evidence>
<dbReference type="KEGG" id="cvn:111115007"/>
<evidence type="ECO:0000313" key="2">
    <source>
        <dbReference type="Proteomes" id="UP000694844"/>
    </source>
</evidence>
<dbReference type="Proteomes" id="UP000694844">
    <property type="component" value="Chromosome 9"/>
</dbReference>
<protein>
    <submittedName>
        <fullName evidence="3">Interferon-induced protein 44-like</fullName>
    </submittedName>
</protein>
<organism evidence="2 3">
    <name type="scientific">Crassostrea virginica</name>
    <name type="common">Eastern oyster</name>
    <dbReference type="NCBI Taxonomy" id="6565"/>
    <lineage>
        <taxon>Eukaryota</taxon>
        <taxon>Metazoa</taxon>
        <taxon>Spiralia</taxon>
        <taxon>Lophotrochozoa</taxon>
        <taxon>Mollusca</taxon>
        <taxon>Bivalvia</taxon>
        <taxon>Autobranchia</taxon>
        <taxon>Pteriomorphia</taxon>
        <taxon>Ostreida</taxon>
        <taxon>Ostreoidea</taxon>
        <taxon>Ostreidae</taxon>
        <taxon>Crassostrea</taxon>
    </lineage>
</organism>
<dbReference type="RefSeq" id="XP_022309286.1">
    <property type="nucleotide sequence ID" value="XM_022453578.1"/>
</dbReference>
<dbReference type="AlphaFoldDB" id="A0A8B8C2Q9"/>
<proteinExistence type="predicted"/>
<feature type="domain" description="Septin-type G" evidence="1">
    <location>
        <begin position="39"/>
        <end position="192"/>
    </location>
</feature>